<accession>A0A7U3VLG8</accession>
<evidence type="ECO:0000256" key="2">
    <source>
        <dbReference type="ARBA" id="ARBA00022801"/>
    </source>
</evidence>
<comment type="similarity">
    <text evidence="1 3">Belongs to the type-B carboxylesterase/lipase family.</text>
</comment>
<dbReference type="Pfam" id="PF00135">
    <property type="entry name" value="COesterase"/>
    <property type="match status" value="1"/>
</dbReference>
<dbReference type="GO" id="GO:0016787">
    <property type="term" value="F:hydrolase activity"/>
    <property type="evidence" value="ECO:0007669"/>
    <property type="project" value="UniProtKB-KW"/>
</dbReference>
<dbReference type="InterPro" id="IPR029058">
    <property type="entry name" value="AB_hydrolase_fold"/>
</dbReference>
<dbReference type="EC" id="3.1.1.-" evidence="3"/>
<dbReference type="EMBL" id="AP018365">
    <property type="protein sequence ID" value="BBA95487.1"/>
    <property type="molecule type" value="Genomic_DNA"/>
</dbReference>
<dbReference type="InterPro" id="IPR050309">
    <property type="entry name" value="Type-B_Carboxylest/Lipase"/>
</dbReference>
<dbReference type="Proteomes" id="UP000595703">
    <property type="component" value="Chromosome"/>
</dbReference>
<keyword evidence="6" id="KW-1185">Reference proteome</keyword>
<evidence type="ECO:0000256" key="3">
    <source>
        <dbReference type="RuleBase" id="RU361235"/>
    </source>
</evidence>
<sequence>MTATRRRPPGDPAAPVIATGAGAVRGRTRDGVTRFRRIPYAVAPVGPLRFKAPVAHPGWSGVRDATTPGPVGQHAPDWLDTRVVRGHPLVEDPLYVNVTTPVPERGAGLPVLVWIHGGGLIFGSPNDPDDEPTATAASGVVVVSLSYRLGLEGFMPVGGGDDNRGLRDVLAALEWVAEEIEAFGGDPSRVTIAGVSAGGSLVLALLTLPAAGRLFHAAISMSGAQECLSTAAAAQASTSAFERYTGTEASLDGLRDVSPAELLAWSRTPAVRHQPDRALWIGVHQDGEAVPEDVVEALVAGRGAHVPAVLAFTREENAHRKWVPAASLGPARVAWELGQVGVPAEATARYRALHPGLDDGRLVGRARAETSFHAFALRIADARAARAGGTTWVSQFEWTGPGSGATDGVAAHGADVAHWFGNGAAAGAAPGSVSGRMQGSLRGFLHRRDPGWAPYAPPDRVVRRWDDPVRDEHDPLADLRAFWAGRDITCHWAAPVDTDRVEVRPGGTREPSTGGRP</sequence>
<dbReference type="InterPro" id="IPR002018">
    <property type="entry name" value="CarbesteraseB"/>
</dbReference>
<reference evidence="5 6" key="4">
    <citation type="journal article" date="2020" name="Sci. Rep.">
        <title>beta-carboline chemical signals induce reveromycin production through a LuxR family regulator in Streptomyces sp. SN-593.</title>
        <authorList>
            <person name="Panthee S."/>
            <person name="Kito N."/>
            <person name="Hayashi T."/>
            <person name="Shimizu T."/>
            <person name="Ishikawa J."/>
            <person name="Hamamoto H."/>
            <person name="Osada H."/>
            <person name="Takahashi S."/>
        </authorList>
    </citation>
    <scope>NUCLEOTIDE SEQUENCE [LARGE SCALE GENOMIC DNA]</scope>
    <source>
        <strain evidence="5 6">SN-593</strain>
    </source>
</reference>
<feature type="domain" description="Carboxylesterase type B" evidence="4">
    <location>
        <begin position="14"/>
        <end position="317"/>
    </location>
</feature>
<dbReference type="Gene3D" id="3.40.50.1820">
    <property type="entry name" value="alpha/beta hydrolase"/>
    <property type="match status" value="1"/>
</dbReference>
<evidence type="ECO:0000313" key="6">
    <source>
        <dbReference type="Proteomes" id="UP000595703"/>
    </source>
</evidence>
<evidence type="ECO:0000259" key="4">
    <source>
        <dbReference type="Pfam" id="PF00135"/>
    </source>
</evidence>
<keyword evidence="2 3" id="KW-0378">Hydrolase</keyword>
<reference evidence="5 6" key="2">
    <citation type="journal article" date="2011" name="J. Antibiot.">
        <title>Furaquinocins I and J: novel polyketide isoprenoid hybrid compounds from Streptomyces reveromyceticus SN-593.</title>
        <authorList>
            <person name="Panthee S."/>
            <person name="Takahashi S."/>
            <person name="Takagi H."/>
            <person name="Nogawa T."/>
            <person name="Oowada E."/>
            <person name="Uramoto M."/>
            <person name="Osada H."/>
        </authorList>
    </citation>
    <scope>NUCLEOTIDE SEQUENCE [LARGE SCALE GENOMIC DNA]</scope>
    <source>
        <strain evidence="5 6">SN-593</strain>
    </source>
</reference>
<reference evidence="5 6" key="1">
    <citation type="journal article" date="2010" name="J. Bacteriol.">
        <title>Biochemical characterization of a novel indole prenyltransferase from Streptomyces sp. SN-593.</title>
        <authorList>
            <person name="Takahashi S."/>
            <person name="Takagi H."/>
            <person name="Toyoda A."/>
            <person name="Uramoto M."/>
            <person name="Nogawa T."/>
            <person name="Ueki M."/>
            <person name="Sakaki Y."/>
            <person name="Osada H."/>
        </authorList>
    </citation>
    <scope>NUCLEOTIDE SEQUENCE [LARGE SCALE GENOMIC DNA]</scope>
    <source>
        <strain evidence="5 6">SN-593</strain>
    </source>
</reference>
<gene>
    <name evidence="5" type="ORF">RVR_369</name>
</gene>
<dbReference type="RefSeq" id="WP_202232013.1">
    <property type="nucleotide sequence ID" value="NZ_AP018365.1"/>
</dbReference>
<protein>
    <recommendedName>
        <fullName evidence="3">Carboxylic ester hydrolase</fullName>
        <ecNumber evidence="3">3.1.1.-</ecNumber>
    </recommendedName>
</protein>
<dbReference type="AlphaFoldDB" id="A0A7U3VLG8"/>
<dbReference type="SUPFAM" id="SSF53474">
    <property type="entry name" value="alpha/beta-Hydrolases"/>
    <property type="match status" value="1"/>
</dbReference>
<dbReference type="PANTHER" id="PTHR11559">
    <property type="entry name" value="CARBOXYLESTERASE"/>
    <property type="match status" value="1"/>
</dbReference>
<dbReference type="PROSITE" id="PS00122">
    <property type="entry name" value="CARBOXYLESTERASE_B_1"/>
    <property type="match status" value="1"/>
</dbReference>
<dbReference type="InterPro" id="IPR019826">
    <property type="entry name" value="Carboxylesterase_B_AS"/>
</dbReference>
<name>A0A7U3VLG8_9ACTN</name>
<dbReference type="KEGG" id="arev:RVR_369"/>
<proteinExistence type="inferred from homology"/>
<evidence type="ECO:0000256" key="1">
    <source>
        <dbReference type="ARBA" id="ARBA00005964"/>
    </source>
</evidence>
<organism evidence="5 6">
    <name type="scientific">Actinacidiphila reveromycinica</name>
    <dbReference type="NCBI Taxonomy" id="659352"/>
    <lineage>
        <taxon>Bacteria</taxon>
        <taxon>Bacillati</taxon>
        <taxon>Actinomycetota</taxon>
        <taxon>Actinomycetes</taxon>
        <taxon>Kitasatosporales</taxon>
        <taxon>Streptomycetaceae</taxon>
        <taxon>Actinacidiphila</taxon>
    </lineage>
</organism>
<evidence type="ECO:0000313" key="5">
    <source>
        <dbReference type="EMBL" id="BBA95487.1"/>
    </source>
</evidence>
<reference evidence="5 6" key="3">
    <citation type="journal article" date="2011" name="Nat. Chem. Biol.">
        <title>Reveromycin A biosynthesis uses RevG and RevJ for stereospecific spiroacetal formation.</title>
        <authorList>
            <person name="Takahashi S."/>
            <person name="Toyoda A."/>
            <person name="Sekiyama Y."/>
            <person name="Takagi H."/>
            <person name="Nogawa T."/>
            <person name="Uramoto M."/>
            <person name="Suzuki R."/>
            <person name="Koshino H."/>
            <person name="Kumano T."/>
            <person name="Panthee S."/>
            <person name="Dairi T."/>
            <person name="Ishikawa J."/>
            <person name="Ikeda H."/>
            <person name="Sakaki Y."/>
            <person name="Osada H."/>
        </authorList>
    </citation>
    <scope>NUCLEOTIDE SEQUENCE [LARGE SCALE GENOMIC DNA]</scope>
    <source>
        <strain evidence="5 6">SN-593</strain>
    </source>
</reference>